<dbReference type="SUPFAM" id="SSF53850">
    <property type="entry name" value="Periplasmic binding protein-like II"/>
    <property type="match status" value="1"/>
</dbReference>
<accession>A0ABV7G673</accession>
<reference evidence="4" key="1">
    <citation type="journal article" date="2019" name="Int. J. Syst. Evol. Microbiol.">
        <title>The Global Catalogue of Microorganisms (GCM) 10K type strain sequencing project: providing services to taxonomists for standard genome sequencing and annotation.</title>
        <authorList>
            <consortium name="The Broad Institute Genomics Platform"/>
            <consortium name="The Broad Institute Genome Sequencing Center for Infectious Disease"/>
            <person name="Wu L."/>
            <person name="Ma J."/>
        </authorList>
    </citation>
    <scope>NUCLEOTIDE SEQUENCE [LARGE SCALE GENOMIC DNA]</scope>
    <source>
        <strain evidence="4">KCTC 52094</strain>
    </source>
</reference>
<dbReference type="RefSeq" id="WP_379598209.1">
    <property type="nucleotide sequence ID" value="NZ_JBHRTN010000018.1"/>
</dbReference>
<dbReference type="PROSITE" id="PS51318">
    <property type="entry name" value="TAT"/>
    <property type="match status" value="1"/>
</dbReference>
<comment type="caution">
    <text evidence="3">The sequence shown here is derived from an EMBL/GenBank/DDBJ whole genome shotgun (WGS) entry which is preliminary data.</text>
</comment>
<keyword evidence="2" id="KW-0732">Signal</keyword>
<keyword evidence="4" id="KW-1185">Reference proteome</keyword>
<dbReference type="Pfam" id="PF03401">
    <property type="entry name" value="TctC"/>
    <property type="match status" value="1"/>
</dbReference>
<organism evidence="3 4">
    <name type="scientific">Teichococcus globiformis</name>
    <dbReference type="NCBI Taxonomy" id="2307229"/>
    <lineage>
        <taxon>Bacteria</taxon>
        <taxon>Pseudomonadati</taxon>
        <taxon>Pseudomonadota</taxon>
        <taxon>Alphaproteobacteria</taxon>
        <taxon>Acetobacterales</taxon>
        <taxon>Roseomonadaceae</taxon>
        <taxon>Roseomonas</taxon>
    </lineage>
</organism>
<dbReference type="PIRSF" id="PIRSF017082">
    <property type="entry name" value="YflP"/>
    <property type="match status" value="1"/>
</dbReference>
<sequence length="336" mass="35187">MRATNNLTRRRLGALGIAGAAAAASSYLARPALAASSWPDRPVRLIVPFGAGGAVDTLSRTVGHHFPRFANGQNMVIENRTGAGGVVGGGAVATAAPDGYTLLAADIGPNVIGKALNPKLPYEPMTAFTPILQMVKLPAVVIAGKDMPERTLADIIAASKKQPDKYVYASAGIGNGSHLFMELLNQQAGIKMIHTPYRGGNDISLAVMRGDAQLGFPTISSALSYIREGSLRAVAVSDPQLSPSLPGIPAVADTIPGFDCAVWYGLAGPAGMPRDMVLRINEVMNKILALPEVRDSVAQTQAGMVVGGTPDDFAQHLQREHERWAPLIREAGITVG</sequence>
<gene>
    <name evidence="3" type="ORF">ACFOD4_16675</name>
</gene>
<evidence type="ECO:0000313" key="3">
    <source>
        <dbReference type="EMBL" id="MFC3126700.1"/>
    </source>
</evidence>
<dbReference type="PANTHER" id="PTHR42928">
    <property type="entry name" value="TRICARBOXYLATE-BINDING PROTEIN"/>
    <property type="match status" value="1"/>
</dbReference>
<dbReference type="InterPro" id="IPR042100">
    <property type="entry name" value="Bug_dom1"/>
</dbReference>
<dbReference type="Proteomes" id="UP001595593">
    <property type="component" value="Unassembled WGS sequence"/>
</dbReference>
<evidence type="ECO:0000256" key="1">
    <source>
        <dbReference type="ARBA" id="ARBA00006987"/>
    </source>
</evidence>
<protein>
    <submittedName>
        <fullName evidence="3">Bug family tripartite tricarboxylate transporter substrate binding protein</fullName>
    </submittedName>
</protein>
<evidence type="ECO:0000313" key="4">
    <source>
        <dbReference type="Proteomes" id="UP001595593"/>
    </source>
</evidence>
<dbReference type="InterPro" id="IPR006311">
    <property type="entry name" value="TAT_signal"/>
</dbReference>
<proteinExistence type="inferred from homology"/>
<dbReference type="PANTHER" id="PTHR42928:SF5">
    <property type="entry name" value="BLR1237 PROTEIN"/>
    <property type="match status" value="1"/>
</dbReference>
<dbReference type="InterPro" id="IPR005064">
    <property type="entry name" value="BUG"/>
</dbReference>
<dbReference type="Gene3D" id="3.40.190.10">
    <property type="entry name" value="Periplasmic binding protein-like II"/>
    <property type="match status" value="1"/>
</dbReference>
<dbReference type="EMBL" id="JBHRTN010000018">
    <property type="protein sequence ID" value="MFC3126700.1"/>
    <property type="molecule type" value="Genomic_DNA"/>
</dbReference>
<comment type="similarity">
    <text evidence="1">Belongs to the UPF0065 (bug) family.</text>
</comment>
<feature type="chain" id="PRO_5045652104" evidence="2">
    <location>
        <begin position="35"/>
        <end position="336"/>
    </location>
</feature>
<name>A0ABV7G673_9PROT</name>
<evidence type="ECO:0000256" key="2">
    <source>
        <dbReference type="SAM" id="SignalP"/>
    </source>
</evidence>
<dbReference type="Gene3D" id="3.40.190.150">
    <property type="entry name" value="Bordetella uptake gene, domain 1"/>
    <property type="match status" value="1"/>
</dbReference>
<feature type="signal peptide" evidence="2">
    <location>
        <begin position="1"/>
        <end position="34"/>
    </location>
</feature>